<dbReference type="eggNOG" id="KOG0618">
    <property type="taxonomic scope" value="Eukaryota"/>
</dbReference>
<keyword evidence="6" id="KW-1185">Reference proteome</keyword>
<gene>
    <name evidence="5" type="ORF">AMSG_04505</name>
</gene>
<evidence type="ECO:0000256" key="2">
    <source>
        <dbReference type="SAM" id="Phobius"/>
    </source>
</evidence>
<dbReference type="AlphaFoldDB" id="A0A0L0D7U3"/>
<keyword evidence="2" id="KW-0812">Transmembrane</keyword>
<dbReference type="Gene3D" id="3.30.70.1230">
    <property type="entry name" value="Nucleotide cyclase"/>
    <property type="match status" value="1"/>
</dbReference>
<dbReference type="SUPFAM" id="SSF55073">
    <property type="entry name" value="Nucleotide cyclase"/>
    <property type="match status" value="1"/>
</dbReference>
<evidence type="ECO:0000256" key="1">
    <source>
        <dbReference type="SAM" id="MobiDB-lite"/>
    </source>
</evidence>
<dbReference type="OrthoDB" id="165938at2759"/>
<dbReference type="Proteomes" id="UP000054408">
    <property type="component" value="Unassembled WGS sequence"/>
</dbReference>
<feature type="compositionally biased region" description="Basic residues" evidence="1">
    <location>
        <begin position="886"/>
        <end position="896"/>
    </location>
</feature>
<feature type="chain" id="PRO_5005537240" description="Guanylate cyclase domain-containing protein" evidence="3">
    <location>
        <begin position="26"/>
        <end position="1041"/>
    </location>
</feature>
<dbReference type="SMART" id="SM00044">
    <property type="entry name" value="CYCc"/>
    <property type="match status" value="1"/>
</dbReference>
<organism evidence="5 6">
    <name type="scientific">Thecamonas trahens ATCC 50062</name>
    <dbReference type="NCBI Taxonomy" id="461836"/>
    <lineage>
        <taxon>Eukaryota</taxon>
        <taxon>Apusozoa</taxon>
        <taxon>Apusomonadida</taxon>
        <taxon>Apusomonadidae</taxon>
        <taxon>Thecamonas</taxon>
    </lineage>
</organism>
<dbReference type="InterPro" id="IPR001054">
    <property type="entry name" value="A/G_cyclase"/>
</dbReference>
<dbReference type="InterPro" id="IPR050697">
    <property type="entry name" value="Adenylyl/Guanylyl_Cyclase_3/4"/>
</dbReference>
<reference evidence="5 6" key="1">
    <citation type="submission" date="2010-05" db="EMBL/GenBank/DDBJ databases">
        <title>The Genome Sequence of Thecamonas trahens ATCC 50062.</title>
        <authorList>
            <consortium name="The Broad Institute Genome Sequencing Platform"/>
            <person name="Russ C."/>
            <person name="Cuomo C."/>
            <person name="Shea T."/>
            <person name="Young S.K."/>
            <person name="Zeng Q."/>
            <person name="Koehrsen M."/>
            <person name="Haas B."/>
            <person name="Borodovsky M."/>
            <person name="Guigo R."/>
            <person name="Alvarado L."/>
            <person name="Berlin A."/>
            <person name="Bochicchio J."/>
            <person name="Borenstein D."/>
            <person name="Chapman S."/>
            <person name="Chen Z."/>
            <person name="Freedman E."/>
            <person name="Gellesch M."/>
            <person name="Goldberg J."/>
            <person name="Griggs A."/>
            <person name="Gujja S."/>
            <person name="Heilman E."/>
            <person name="Heiman D."/>
            <person name="Hepburn T."/>
            <person name="Howarth C."/>
            <person name="Jen D."/>
            <person name="Larson L."/>
            <person name="Mehta T."/>
            <person name="Park D."/>
            <person name="Pearson M."/>
            <person name="Roberts A."/>
            <person name="Saif S."/>
            <person name="Shenoy N."/>
            <person name="Sisk P."/>
            <person name="Stolte C."/>
            <person name="Sykes S."/>
            <person name="Thomson T."/>
            <person name="Walk T."/>
            <person name="White J."/>
            <person name="Yandava C."/>
            <person name="Burger G."/>
            <person name="Gray M.W."/>
            <person name="Holland P.W.H."/>
            <person name="King N."/>
            <person name="Lang F.B.F."/>
            <person name="Roger A.J."/>
            <person name="Ruiz-Trillo I."/>
            <person name="Lander E."/>
            <person name="Nusbaum C."/>
        </authorList>
    </citation>
    <scope>NUCLEOTIDE SEQUENCE [LARGE SCALE GENOMIC DNA]</scope>
    <source>
        <strain evidence="5 6">ATCC 50062</strain>
    </source>
</reference>
<evidence type="ECO:0000259" key="4">
    <source>
        <dbReference type="PROSITE" id="PS50125"/>
    </source>
</evidence>
<dbReference type="GO" id="GO:0009190">
    <property type="term" value="P:cyclic nucleotide biosynthetic process"/>
    <property type="evidence" value="ECO:0007669"/>
    <property type="project" value="InterPro"/>
</dbReference>
<dbReference type="Pfam" id="PF00211">
    <property type="entry name" value="Guanylate_cyc"/>
    <property type="match status" value="1"/>
</dbReference>
<dbReference type="EMBL" id="GL349450">
    <property type="protein sequence ID" value="KNC48275.1"/>
    <property type="molecule type" value="Genomic_DNA"/>
</dbReference>
<feature type="transmembrane region" description="Helical" evidence="2">
    <location>
        <begin position="521"/>
        <end position="547"/>
    </location>
</feature>
<evidence type="ECO:0000256" key="3">
    <source>
        <dbReference type="SAM" id="SignalP"/>
    </source>
</evidence>
<keyword evidence="2" id="KW-1133">Transmembrane helix</keyword>
<feature type="region of interest" description="Disordered" evidence="1">
    <location>
        <begin position="868"/>
        <end position="902"/>
    </location>
</feature>
<proteinExistence type="predicted"/>
<keyword evidence="2" id="KW-0472">Membrane</keyword>
<dbReference type="RefSeq" id="XP_013758842.1">
    <property type="nucleotide sequence ID" value="XM_013903388.1"/>
</dbReference>
<evidence type="ECO:0000313" key="6">
    <source>
        <dbReference type="Proteomes" id="UP000054408"/>
    </source>
</evidence>
<sequence length="1041" mass="109043">MAVAPVVVVLMSLLFIVLTVHHAAAATAVSVHGEPNSKDNYAQEQVSNGVILADPDNMDFISSANEEMAAVNYLLDVAVTTTTGRIWVDPATASLTFHEFTSGHNVIVNVTYLVVPDSMKELEFDAAAWQADYSLSQAPKGTHSSFITFSDTAGSELVVSGTDVASVIEHAWFNNGFHANRDMFILFFRKLVGECPTGSCSVDFSGGDPFLDFDYYNVCPVVVLTGGTVTPDTTTGGPFSPVGNKLFLSCGTGLTLYNADAFLDSCGVCSGPGTIHVADSDRDACGVCFGGNADLDDCGVCFGGNAAKDGCGVCYGNNATCAGCDGVPYSGKVPDVCGVCGGDGSGCSGCNFIPIPLGGVWFDGCGVCGGPAGISTCTTPCIANSTAVFDCYGMCNGTAYVDDCGMCVEGTTPNEPNSFKDSCGVCFGGEAARDACGDCNGGNARRDECGICSGGNSRMDSCGVCFGGERSKDVCGVCGGNGSTCVGCDFVPNSGLLLDACGVCGGANDCQQRVVHEAASVSMLVIGGASLCFLLFVLVVTITGLAVRRRRSRRIGHIESKRTSALKSAPAGTVVVFITDVGSSTRLWEDIPEAMEEAMDVHDAIIQQVLTTHGAYIVRTEGDSFVAVFSAASASSAVIAALEIQNELTVAAWPRDVLCHPECHTQVMPGQDVGVYALRHIWRGLRVRIGLHACCPHRSFDGRSHRVAYSGAAMSHADTVASAGTPGQIVCSAETLPLLPSPMPSGAAAAPIGRVAENNGTALFDMFCLSAPDNPTAWRACPPLPALGSCALPHTKSILLTPGDSVANSISQASLSTGADTENDTCGMSGTSFVVEPDSALASVAVSRSPSPSCESRLQLHQHAMASNASSCEVSESGAPQLRTKVTSRRKKKRNRIVRESQPPSLHCIQRNFHVSISNSKSTDSLAPPRLEQLAMRQTISHSGDLPVLRTEVNDRIRESLRNAQRKDNHKARRSRRVVRTKRALTRFRSVDAMSSPNGLFNGAEADRRRRIGRNSLSVISTSARWTRLSAASAAALSSHG</sequence>
<dbReference type="PANTHER" id="PTHR43081:SF1">
    <property type="entry name" value="ADENYLATE CYCLASE, TERMINAL-DIFFERENTIATION SPECIFIC"/>
    <property type="match status" value="1"/>
</dbReference>
<dbReference type="PROSITE" id="PS50125">
    <property type="entry name" value="GUANYLATE_CYCLASE_2"/>
    <property type="match status" value="1"/>
</dbReference>
<dbReference type="GO" id="GO:0035556">
    <property type="term" value="P:intracellular signal transduction"/>
    <property type="evidence" value="ECO:0007669"/>
    <property type="project" value="InterPro"/>
</dbReference>
<dbReference type="STRING" id="461836.A0A0L0D7U3"/>
<protein>
    <recommendedName>
        <fullName evidence="4">Guanylate cyclase domain-containing protein</fullName>
    </recommendedName>
</protein>
<feature type="domain" description="Guanylate cyclase" evidence="4">
    <location>
        <begin position="575"/>
        <end position="692"/>
    </location>
</feature>
<dbReference type="GeneID" id="25564044"/>
<accession>A0A0L0D7U3</accession>
<evidence type="ECO:0000313" key="5">
    <source>
        <dbReference type="EMBL" id="KNC48275.1"/>
    </source>
</evidence>
<dbReference type="InterPro" id="IPR029787">
    <property type="entry name" value="Nucleotide_cyclase"/>
</dbReference>
<keyword evidence="3" id="KW-0732">Signal</keyword>
<dbReference type="PANTHER" id="PTHR43081">
    <property type="entry name" value="ADENYLATE CYCLASE, TERMINAL-DIFFERENTIATION SPECIFIC-RELATED"/>
    <property type="match status" value="1"/>
</dbReference>
<name>A0A0L0D7U3_THETB</name>
<feature type="signal peptide" evidence="3">
    <location>
        <begin position="1"/>
        <end position="25"/>
    </location>
</feature>